<dbReference type="Proteomes" id="UP000305654">
    <property type="component" value="Unassembled WGS sequence"/>
</dbReference>
<comment type="caution">
    <text evidence="7">The sequence shown here is derived from an EMBL/GenBank/DDBJ whole genome shotgun (WGS) entry which is preliminary data.</text>
</comment>
<evidence type="ECO:0000313" key="8">
    <source>
        <dbReference type="Proteomes" id="UP000305654"/>
    </source>
</evidence>
<dbReference type="RefSeq" id="WP_138324311.1">
    <property type="nucleotide sequence ID" value="NZ_VCDI01000001.1"/>
</dbReference>
<evidence type="ECO:0000256" key="3">
    <source>
        <dbReference type="ARBA" id="ARBA00022691"/>
    </source>
</evidence>
<evidence type="ECO:0000256" key="1">
    <source>
        <dbReference type="ARBA" id="ARBA00022603"/>
    </source>
</evidence>
<dbReference type="PIRSF" id="PIRSF005739">
    <property type="entry name" value="O-mtase"/>
    <property type="match status" value="1"/>
</dbReference>
<dbReference type="GO" id="GO:0008171">
    <property type="term" value="F:O-methyltransferase activity"/>
    <property type="evidence" value="ECO:0007669"/>
    <property type="project" value="InterPro"/>
</dbReference>
<gene>
    <name evidence="7" type="ORF">FE263_02245</name>
</gene>
<name>A0A5R9JIA7_9PROT</name>
<dbReference type="InterPro" id="IPR036388">
    <property type="entry name" value="WH-like_DNA-bd_sf"/>
</dbReference>
<dbReference type="Gene3D" id="3.40.50.150">
    <property type="entry name" value="Vaccinia Virus protein VP39"/>
    <property type="match status" value="1"/>
</dbReference>
<dbReference type="Pfam" id="PF08100">
    <property type="entry name" value="Dimerisation"/>
    <property type="match status" value="1"/>
</dbReference>
<feature type="domain" description="O-methyltransferase C-terminal" evidence="5">
    <location>
        <begin position="164"/>
        <end position="344"/>
    </location>
</feature>
<dbReference type="PANTHER" id="PTHR43712:SF2">
    <property type="entry name" value="O-METHYLTRANSFERASE CICE"/>
    <property type="match status" value="1"/>
</dbReference>
<proteinExistence type="predicted"/>
<dbReference type="CDD" id="cd02440">
    <property type="entry name" value="AdoMet_MTases"/>
    <property type="match status" value="1"/>
</dbReference>
<keyword evidence="8" id="KW-1185">Reference proteome</keyword>
<evidence type="ECO:0000313" key="7">
    <source>
        <dbReference type="EMBL" id="TLU74058.1"/>
    </source>
</evidence>
<dbReference type="InterPro" id="IPR012967">
    <property type="entry name" value="COMT_dimerisation"/>
</dbReference>
<sequence>MISFATLADRLQSSPRFRSAAGAFVLSRPLARRRARAVFDLTAGFVYSQVLLACVELDLPRLLLRGPATAENLAKTLDMTPAATLRLLNAATSLNIARRRRGGRYGLGRAGAALIDNPGVNAMVAHHRLLYDDLRDPVALLRGKAGPTRLAGYWPYATQAALPGASEVASYTALMAASQAMIAEQAMTACDLRKHRVLLDVGGGDGSFLAAAAKRSSGLRLMLFDLPAVAALASSRFERDGLASRATVHPGDFRKDPLPRGADLVSFVRVLHDHDDDTVRLLLHRAREALAPGGTLLVIEPMAETPGAEAMADAYFGFYLLAMGSGTPRSASRLRTMLRDAGFQRSELLPTNLPLVTQLIAAS</sequence>
<dbReference type="Pfam" id="PF00891">
    <property type="entry name" value="Methyltransf_2"/>
    <property type="match status" value="1"/>
</dbReference>
<dbReference type="PROSITE" id="PS51683">
    <property type="entry name" value="SAM_OMT_II"/>
    <property type="match status" value="1"/>
</dbReference>
<evidence type="ECO:0000259" key="5">
    <source>
        <dbReference type="Pfam" id="PF00891"/>
    </source>
</evidence>
<dbReference type="InterPro" id="IPR029063">
    <property type="entry name" value="SAM-dependent_MTases_sf"/>
</dbReference>
<reference evidence="7 8" key="1">
    <citation type="submission" date="2019-05" db="EMBL/GenBank/DDBJ databases">
        <authorList>
            <person name="Pankratov T."/>
            <person name="Grouzdev D."/>
        </authorList>
    </citation>
    <scope>NUCLEOTIDE SEQUENCE [LARGE SCALE GENOMIC DNA]</scope>
    <source>
        <strain evidence="7 8">KEBCLARHB70R</strain>
    </source>
</reference>
<keyword evidence="1 7" id="KW-0489">Methyltransferase</keyword>
<protein>
    <submittedName>
        <fullName evidence="7">Methyltransferase domain-containing protein</fullName>
    </submittedName>
</protein>
<dbReference type="OrthoDB" id="7418600at2"/>
<organism evidence="7 8">
    <name type="scientific">Lichenicoccus roseus</name>
    <dbReference type="NCBI Taxonomy" id="2683649"/>
    <lineage>
        <taxon>Bacteria</taxon>
        <taxon>Pseudomonadati</taxon>
        <taxon>Pseudomonadota</taxon>
        <taxon>Alphaproteobacteria</taxon>
        <taxon>Acetobacterales</taxon>
        <taxon>Acetobacteraceae</taxon>
        <taxon>Lichenicoccus</taxon>
    </lineage>
</organism>
<evidence type="ECO:0000256" key="4">
    <source>
        <dbReference type="PIRSR" id="PIRSR005739-1"/>
    </source>
</evidence>
<dbReference type="EMBL" id="VCDI01000001">
    <property type="protein sequence ID" value="TLU74058.1"/>
    <property type="molecule type" value="Genomic_DNA"/>
</dbReference>
<dbReference type="GO" id="GO:0046983">
    <property type="term" value="F:protein dimerization activity"/>
    <property type="evidence" value="ECO:0007669"/>
    <property type="project" value="InterPro"/>
</dbReference>
<dbReference type="AlphaFoldDB" id="A0A5R9JIA7"/>
<dbReference type="SUPFAM" id="SSF53335">
    <property type="entry name" value="S-adenosyl-L-methionine-dependent methyltransferases"/>
    <property type="match status" value="1"/>
</dbReference>
<feature type="domain" description="O-methyltransferase dimerisation" evidence="6">
    <location>
        <begin position="40"/>
        <end position="114"/>
    </location>
</feature>
<evidence type="ECO:0000259" key="6">
    <source>
        <dbReference type="Pfam" id="PF08100"/>
    </source>
</evidence>
<keyword evidence="3" id="KW-0949">S-adenosyl-L-methionine</keyword>
<accession>A0A5R9JIA7</accession>
<dbReference type="Gene3D" id="1.10.10.10">
    <property type="entry name" value="Winged helix-like DNA-binding domain superfamily/Winged helix DNA-binding domain"/>
    <property type="match status" value="1"/>
</dbReference>
<keyword evidence="2 7" id="KW-0808">Transferase</keyword>
<dbReference type="GO" id="GO:0032259">
    <property type="term" value="P:methylation"/>
    <property type="evidence" value="ECO:0007669"/>
    <property type="project" value="UniProtKB-KW"/>
</dbReference>
<dbReference type="InterPro" id="IPR016461">
    <property type="entry name" value="COMT-like"/>
</dbReference>
<dbReference type="SUPFAM" id="SSF46785">
    <property type="entry name" value="Winged helix' DNA-binding domain"/>
    <property type="match status" value="1"/>
</dbReference>
<dbReference type="InterPro" id="IPR001077">
    <property type="entry name" value="COMT_C"/>
</dbReference>
<evidence type="ECO:0000256" key="2">
    <source>
        <dbReference type="ARBA" id="ARBA00022679"/>
    </source>
</evidence>
<dbReference type="InterPro" id="IPR036390">
    <property type="entry name" value="WH_DNA-bd_sf"/>
</dbReference>
<feature type="active site" description="Proton acceptor" evidence="4">
    <location>
        <position position="272"/>
    </location>
</feature>
<dbReference type="PANTHER" id="PTHR43712">
    <property type="entry name" value="PUTATIVE (AFU_ORTHOLOGUE AFUA_4G14580)-RELATED"/>
    <property type="match status" value="1"/>
</dbReference>